<gene>
    <name evidence="1" type="ORF">GMST_36220</name>
</gene>
<evidence type="ECO:0000313" key="2">
    <source>
        <dbReference type="Proteomes" id="UP000556026"/>
    </source>
</evidence>
<comment type="caution">
    <text evidence="1">The sequence shown here is derived from an EMBL/GenBank/DDBJ whole genome shotgun (WGS) entry which is preliminary data.</text>
</comment>
<accession>A0A6V8MN57</accession>
<evidence type="ECO:0000313" key="1">
    <source>
        <dbReference type="EMBL" id="GFO61297.1"/>
    </source>
</evidence>
<sequence length="218" mass="24511">MTPKLMGLGGLSHLEFLAKGELILMSIETHTLAQEESHPPFPSKGEVTEAFYYFRDLQHAANTKNVVTMALRDEARKASEEKFEDYGNMMLMRAKGDLSKMLGSGYDIVPPRAPKKSISANDVLLVALNLSARHIIVNGQPAPRKIALKWNSIQGAHAYQVQMTEDPSAEENWTTIMHTSHCREEIEGESGKRVYYRVRVLYGQSFGQWSEPVSILFL</sequence>
<dbReference type="InterPro" id="IPR036116">
    <property type="entry name" value="FN3_sf"/>
</dbReference>
<organism evidence="1 2">
    <name type="scientific">Geomonas silvestris</name>
    <dbReference type="NCBI Taxonomy" id="2740184"/>
    <lineage>
        <taxon>Bacteria</taxon>
        <taxon>Pseudomonadati</taxon>
        <taxon>Thermodesulfobacteriota</taxon>
        <taxon>Desulfuromonadia</taxon>
        <taxon>Geobacterales</taxon>
        <taxon>Geobacteraceae</taxon>
        <taxon>Geomonas</taxon>
    </lineage>
</organism>
<dbReference type="RefSeq" id="WP_183356094.1">
    <property type="nucleotide sequence ID" value="NZ_BLXX01000013.1"/>
</dbReference>
<dbReference type="AlphaFoldDB" id="A0A6V8MN57"/>
<dbReference type="Proteomes" id="UP000556026">
    <property type="component" value="Unassembled WGS sequence"/>
</dbReference>
<dbReference type="EMBL" id="BLXX01000013">
    <property type="protein sequence ID" value="GFO61297.1"/>
    <property type="molecule type" value="Genomic_DNA"/>
</dbReference>
<reference evidence="2" key="1">
    <citation type="submission" date="2020-06" db="EMBL/GenBank/DDBJ databases">
        <title>Draft genomic sequence of Geomonas sp. Red330.</title>
        <authorList>
            <person name="Itoh H."/>
            <person name="Zhenxing X."/>
            <person name="Ushijima N."/>
            <person name="Masuda Y."/>
            <person name="Shiratori Y."/>
            <person name="Senoo K."/>
        </authorList>
    </citation>
    <scope>NUCLEOTIDE SEQUENCE [LARGE SCALE GENOMIC DNA]</scope>
    <source>
        <strain evidence="2">Red330</strain>
    </source>
</reference>
<protein>
    <submittedName>
        <fullName evidence="1">Uncharacterized protein</fullName>
    </submittedName>
</protein>
<dbReference type="InterPro" id="IPR013783">
    <property type="entry name" value="Ig-like_fold"/>
</dbReference>
<dbReference type="SUPFAM" id="SSF49265">
    <property type="entry name" value="Fibronectin type III"/>
    <property type="match status" value="1"/>
</dbReference>
<name>A0A6V8MN57_9BACT</name>
<proteinExistence type="predicted"/>
<keyword evidence="2" id="KW-1185">Reference proteome</keyword>
<dbReference type="Gene3D" id="2.60.40.10">
    <property type="entry name" value="Immunoglobulins"/>
    <property type="match status" value="1"/>
</dbReference>